<dbReference type="PANTHER" id="PTHR48098:SF1">
    <property type="entry name" value="DIACYLGLYCEROL ACYLTRANSFERASE_MYCOLYLTRANSFERASE AG85A"/>
    <property type="match status" value="1"/>
</dbReference>
<accession>A0A0H4PDK3</accession>
<feature type="signal peptide" evidence="1">
    <location>
        <begin position="1"/>
        <end position="27"/>
    </location>
</feature>
<name>A0A0H4PDK3_9BACT</name>
<dbReference type="SUPFAM" id="SSF53474">
    <property type="entry name" value="alpha/beta-Hydrolases"/>
    <property type="match status" value="1"/>
</dbReference>
<dbReference type="OrthoDB" id="9784036at2"/>
<sequence>MPFNQPLCHLLSCKGLTILLALLSLLACETPKTEPYQDVSFYSDAFATERNYRIYLPGDYAEQPDKQYPVVYYFHGYGGRYKWDAYDLEDDVHYPENGRLEPPFVMEWKKYAQENNLIIVTWDGYEPNLSPGKKEREGIPYGNALPYDYVRAHETEREHWGWDFSAHFRELVKHVDQNFRSIPDRSKRAITGLSMGGLTSYYVAGQNKDLVASVSAFDPAANLPYYGPKGRQVVFPVLEMHRSLKGLAVRLTKTDGDWLKYNNWHMTQLFGSADLSHFETHTADYPNHWTADTEQQLDFHRNEFAKTPALPAKWNHVNPGFDNFEVFGNTFKIKREIPALTLIENASANKLKILSRTFIPDGPIVLEETIAGSTAGSYAPEETYLLRSFNLSTHAFEADNLVSADKEGKLDFALSGGGHWLGINREAEPKAQLGMVFPNNQEHFYFEEGKTESLSFSLVNIGNAPAQEIEIIPVTQHPHLKISPEKITISALEAKAAIDSEQAFQFTFGRYSDSSFVAGVDFVIRADRQVADTLRIMAFAAPKAVYSPRGDLILLDGRTVPEVPIYQQGMDSIVFETLSGGEGNGNGIWEVGEEVLFYLRLPQGLAPKDTNTFHHTYLLNHPAQPYTSVNSMHYLERLNQASCTSETTPITLSPDSPKNQELDLCLRAESLYNDKNDSTSNATIYANQFHFRRVKVGSFKFWI</sequence>
<dbReference type="AlphaFoldDB" id="A0A0H4PDK3"/>
<dbReference type="Gene3D" id="3.40.50.1820">
    <property type="entry name" value="alpha/beta hydrolase"/>
    <property type="match status" value="1"/>
</dbReference>
<evidence type="ECO:0000313" key="2">
    <source>
        <dbReference type="EMBL" id="AKP52334.1"/>
    </source>
</evidence>
<dbReference type="PANTHER" id="PTHR48098">
    <property type="entry name" value="ENTEROCHELIN ESTERASE-RELATED"/>
    <property type="match status" value="1"/>
</dbReference>
<dbReference type="GO" id="GO:0016747">
    <property type="term" value="F:acyltransferase activity, transferring groups other than amino-acyl groups"/>
    <property type="evidence" value="ECO:0007669"/>
    <property type="project" value="TreeGrafter"/>
</dbReference>
<dbReference type="Proteomes" id="UP000036520">
    <property type="component" value="Chromosome"/>
</dbReference>
<dbReference type="InterPro" id="IPR050583">
    <property type="entry name" value="Mycobacterial_A85_antigen"/>
</dbReference>
<evidence type="ECO:0000313" key="3">
    <source>
        <dbReference type="Proteomes" id="UP000036520"/>
    </source>
</evidence>
<dbReference type="KEGG" id="camu:CA2015_2928"/>
<dbReference type="InterPro" id="IPR000801">
    <property type="entry name" value="Esterase-like"/>
</dbReference>
<keyword evidence="3" id="KW-1185">Reference proteome</keyword>
<reference evidence="2 3" key="1">
    <citation type="submission" date="2015-07" db="EMBL/GenBank/DDBJ databases">
        <authorList>
            <person name="Kim K.M."/>
        </authorList>
    </citation>
    <scope>NUCLEOTIDE SEQUENCE [LARGE SCALE GENOMIC DNA]</scope>
    <source>
        <strain evidence="2 3">KCTC 12363</strain>
    </source>
</reference>
<feature type="chain" id="PRO_5005208001" evidence="1">
    <location>
        <begin position="28"/>
        <end position="703"/>
    </location>
</feature>
<dbReference type="EMBL" id="CP012040">
    <property type="protein sequence ID" value="AKP52334.1"/>
    <property type="molecule type" value="Genomic_DNA"/>
</dbReference>
<dbReference type="STRING" id="320787.CA2015_2928"/>
<gene>
    <name evidence="2" type="ORF">CA2015_2928</name>
</gene>
<dbReference type="InterPro" id="IPR029058">
    <property type="entry name" value="AB_hydrolase_fold"/>
</dbReference>
<evidence type="ECO:0000256" key="1">
    <source>
        <dbReference type="SAM" id="SignalP"/>
    </source>
</evidence>
<organism evidence="2 3">
    <name type="scientific">Cyclobacterium amurskyense</name>
    <dbReference type="NCBI Taxonomy" id="320787"/>
    <lineage>
        <taxon>Bacteria</taxon>
        <taxon>Pseudomonadati</taxon>
        <taxon>Bacteroidota</taxon>
        <taxon>Cytophagia</taxon>
        <taxon>Cytophagales</taxon>
        <taxon>Cyclobacteriaceae</taxon>
        <taxon>Cyclobacterium</taxon>
    </lineage>
</organism>
<proteinExistence type="predicted"/>
<keyword evidence="1" id="KW-0732">Signal</keyword>
<dbReference type="RefSeq" id="WP_048642565.1">
    <property type="nucleotide sequence ID" value="NZ_CP012040.1"/>
</dbReference>
<dbReference type="Pfam" id="PF00756">
    <property type="entry name" value="Esterase"/>
    <property type="match status" value="1"/>
</dbReference>
<protein>
    <submittedName>
        <fullName evidence="2">Esterase</fullName>
    </submittedName>
</protein>